<dbReference type="Pfam" id="PF13411">
    <property type="entry name" value="MerR_1"/>
    <property type="match status" value="1"/>
</dbReference>
<dbReference type="InterPro" id="IPR009061">
    <property type="entry name" value="DNA-bd_dom_put_sf"/>
</dbReference>
<dbReference type="InterPro" id="IPR047057">
    <property type="entry name" value="MerR_fam"/>
</dbReference>
<dbReference type="CDD" id="cd01106">
    <property type="entry name" value="HTH_TipAL-Mta"/>
    <property type="match status" value="1"/>
</dbReference>
<dbReference type="SUPFAM" id="SSF46955">
    <property type="entry name" value="Putative DNA-binding domain"/>
    <property type="match status" value="1"/>
</dbReference>
<dbReference type="SUPFAM" id="SSF89082">
    <property type="entry name" value="Antibiotic binding domain of TipA-like multidrug resistance regulators"/>
    <property type="match status" value="1"/>
</dbReference>
<dbReference type="InterPro" id="IPR036244">
    <property type="entry name" value="TipA-like_antibiotic-bd"/>
</dbReference>
<dbReference type="AlphaFoldDB" id="A0A1M7L4C9"/>
<dbReference type="PRINTS" id="PR00040">
    <property type="entry name" value="HTHMERR"/>
</dbReference>
<evidence type="ECO:0000256" key="4">
    <source>
        <dbReference type="ARBA" id="ARBA00023163"/>
    </source>
</evidence>
<evidence type="ECO:0000313" key="7">
    <source>
        <dbReference type="Proteomes" id="UP000184394"/>
    </source>
</evidence>
<dbReference type="InterPro" id="IPR000551">
    <property type="entry name" value="MerR-type_HTH_dom"/>
</dbReference>
<dbReference type="PROSITE" id="PS50937">
    <property type="entry name" value="HTH_MERR_2"/>
    <property type="match status" value="1"/>
</dbReference>
<evidence type="ECO:0000256" key="3">
    <source>
        <dbReference type="ARBA" id="ARBA00023159"/>
    </source>
</evidence>
<feature type="domain" description="HTH merR-type" evidence="5">
    <location>
        <begin position="1"/>
        <end position="70"/>
    </location>
</feature>
<dbReference type="PANTHER" id="PTHR30204">
    <property type="entry name" value="REDOX-CYCLING DRUG-SENSING TRANSCRIPTIONAL ACTIVATOR SOXR"/>
    <property type="match status" value="1"/>
</dbReference>
<evidence type="ECO:0000256" key="1">
    <source>
        <dbReference type="ARBA" id="ARBA00023015"/>
    </source>
</evidence>
<dbReference type="Gene3D" id="1.10.1660.10">
    <property type="match status" value="1"/>
</dbReference>
<evidence type="ECO:0000259" key="5">
    <source>
        <dbReference type="PROSITE" id="PS50937"/>
    </source>
</evidence>
<dbReference type="GO" id="GO:0003677">
    <property type="term" value="F:DNA binding"/>
    <property type="evidence" value="ECO:0007669"/>
    <property type="project" value="UniProtKB-KW"/>
</dbReference>
<keyword evidence="2" id="KW-0238">DNA-binding</keyword>
<dbReference type="RefSeq" id="WP_072951634.1">
    <property type="nucleotide sequence ID" value="NZ_FRCT01000011.1"/>
</dbReference>
<dbReference type="SMART" id="SM00422">
    <property type="entry name" value="HTH_MERR"/>
    <property type="match status" value="1"/>
</dbReference>
<dbReference type="InterPro" id="IPR012925">
    <property type="entry name" value="TipAS_dom"/>
</dbReference>
<dbReference type="Pfam" id="PF07739">
    <property type="entry name" value="TipAS"/>
    <property type="match status" value="1"/>
</dbReference>
<dbReference type="GO" id="GO:0003700">
    <property type="term" value="F:DNA-binding transcription factor activity"/>
    <property type="evidence" value="ECO:0007669"/>
    <property type="project" value="InterPro"/>
</dbReference>
<keyword evidence="1" id="KW-0805">Transcription regulation</keyword>
<evidence type="ECO:0000256" key="2">
    <source>
        <dbReference type="ARBA" id="ARBA00023125"/>
    </source>
</evidence>
<reference evidence="6 7" key="1">
    <citation type="submission" date="2016-11" db="EMBL/GenBank/DDBJ databases">
        <authorList>
            <person name="Jaros S."/>
            <person name="Januszkiewicz K."/>
            <person name="Wedrychowicz H."/>
        </authorList>
    </citation>
    <scope>NUCLEOTIDE SEQUENCE [LARGE SCALE GENOMIC DNA]</scope>
    <source>
        <strain evidence="6 7">Y1</strain>
    </source>
</reference>
<gene>
    <name evidence="6" type="ORF">SAMN04487860_11157</name>
</gene>
<sequence>MMTVKQVSDISGVSIRTLRYYDRIGLLSPAEHTEAGYRLYDDAALERLQQILLFRELEFPLKDIIAIMESPTYDRKQALAQQIELLELKRQHLDDLIAFARGIKMIGVRAVDFSAFDTSKIDEYTKRAKEKWGNTKAYEEFSHKKRTSEENERLMEDFAQLFAEFGELKGGSPESSEAQAMVKKLQGFITEHFYTCTDEILSGLGKMYAADSEFREHINSAGGKGTAEFAAKAIAVYCGE</sequence>
<evidence type="ECO:0000313" key="6">
    <source>
        <dbReference type="EMBL" id="SHM72640.1"/>
    </source>
</evidence>
<keyword evidence="3" id="KW-0010">Activator</keyword>
<protein>
    <submittedName>
        <fullName evidence="6">Transcriptional regulator, MerR family</fullName>
    </submittedName>
</protein>
<dbReference type="PANTHER" id="PTHR30204:SF90">
    <property type="entry name" value="HTH-TYPE TRANSCRIPTIONAL ACTIVATOR MTA"/>
    <property type="match status" value="1"/>
</dbReference>
<organism evidence="6 7">
    <name type="scientific">Ruminococcus flavefaciens</name>
    <dbReference type="NCBI Taxonomy" id="1265"/>
    <lineage>
        <taxon>Bacteria</taxon>
        <taxon>Bacillati</taxon>
        <taxon>Bacillota</taxon>
        <taxon>Clostridia</taxon>
        <taxon>Eubacteriales</taxon>
        <taxon>Oscillospiraceae</taxon>
        <taxon>Ruminococcus</taxon>
    </lineage>
</organism>
<proteinExistence type="predicted"/>
<dbReference type="OrthoDB" id="9814833at2"/>
<keyword evidence="4" id="KW-0804">Transcription</keyword>
<dbReference type="EMBL" id="FRCT01000011">
    <property type="protein sequence ID" value="SHM72640.1"/>
    <property type="molecule type" value="Genomic_DNA"/>
</dbReference>
<accession>A0A1M7L4C9</accession>
<dbReference type="Gene3D" id="1.10.490.50">
    <property type="entry name" value="Antibiotic binding domain of TipA-like multidrug resistance regulators"/>
    <property type="match status" value="1"/>
</dbReference>
<name>A0A1M7L4C9_RUMFL</name>
<dbReference type="Proteomes" id="UP000184394">
    <property type="component" value="Unassembled WGS sequence"/>
</dbReference>